<evidence type="ECO:0000313" key="18">
    <source>
        <dbReference type="EMBL" id="SHJ71827.1"/>
    </source>
</evidence>
<dbReference type="GO" id="GO:0050380">
    <property type="term" value="F:undecaprenyl-diphosphatase activity"/>
    <property type="evidence" value="ECO:0007669"/>
    <property type="project" value="UniProtKB-UniRule"/>
</dbReference>
<reference evidence="18 19" key="1">
    <citation type="submission" date="2016-11" db="EMBL/GenBank/DDBJ databases">
        <authorList>
            <person name="Jaros S."/>
            <person name="Januszkiewicz K."/>
            <person name="Wedrychowicz H."/>
        </authorList>
    </citation>
    <scope>NUCLEOTIDE SEQUENCE [LARGE SCALE GENOMIC DNA]</scope>
    <source>
        <strain evidence="18 19">DSM 21864</strain>
    </source>
</reference>
<dbReference type="NCBIfam" id="NF001390">
    <property type="entry name" value="PRK00281.1-4"/>
    <property type="match status" value="1"/>
</dbReference>
<evidence type="ECO:0000256" key="8">
    <source>
        <dbReference type="ARBA" id="ARBA00022960"/>
    </source>
</evidence>
<feature type="transmembrane region" description="Helical" evidence="17">
    <location>
        <begin position="48"/>
        <end position="65"/>
    </location>
</feature>
<comment type="similarity">
    <text evidence="2 17">Belongs to the UppP family.</text>
</comment>
<sequence length="273" mass="30044">MDFDVYFILKAIVIAIVEGITEFLPISSTGHMILAGRFIGFEGSFEKIFEITIQVGAILAIVVLFKDKIFNSFKNLSPGESGFKLWTNIAVAFIPVGIAGLLLHEKVISSLMTPLPVALALLVGGIWMLFAEKKFRRDDKILHIEDVSYKQAFMIGLFQVIAVAWPGFSRSASTIIGSWIVGLSAVTGAEFAFFLALPTIISASTYALFQTGFALNSKEILAIIVGFFVSFFIALVVVEQFVNYIKHKSLKGFAIYRIIIAITIIFLSLINVI</sequence>
<dbReference type="GO" id="GO:0071555">
    <property type="term" value="P:cell wall organization"/>
    <property type="evidence" value="ECO:0007669"/>
    <property type="project" value="UniProtKB-KW"/>
</dbReference>
<dbReference type="Proteomes" id="UP000184080">
    <property type="component" value="Unassembled WGS sequence"/>
</dbReference>
<dbReference type="GO" id="GO:0009252">
    <property type="term" value="P:peptidoglycan biosynthetic process"/>
    <property type="evidence" value="ECO:0007669"/>
    <property type="project" value="UniProtKB-KW"/>
</dbReference>
<keyword evidence="6 17" id="KW-0812">Transmembrane</keyword>
<dbReference type="EC" id="3.6.1.27" evidence="3 17"/>
<evidence type="ECO:0000256" key="3">
    <source>
        <dbReference type="ARBA" id="ARBA00012374"/>
    </source>
</evidence>
<feature type="transmembrane region" description="Helical" evidence="17">
    <location>
        <begin position="180"/>
        <end position="208"/>
    </location>
</feature>
<dbReference type="PANTHER" id="PTHR30622:SF3">
    <property type="entry name" value="UNDECAPRENYL-DIPHOSPHATASE"/>
    <property type="match status" value="1"/>
</dbReference>
<dbReference type="STRING" id="1121298.SAMN05444401_3683"/>
<dbReference type="GO" id="GO:0046677">
    <property type="term" value="P:response to antibiotic"/>
    <property type="evidence" value="ECO:0007669"/>
    <property type="project" value="UniProtKB-UniRule"/>
</dbReference>
<protein>
    <recommendedName>
        <fullName evidence="4 17">Undecaprenyl-diphosphatase</fullName>
        <ecNumber evidence="3 17">3.6.1.27</ecNumber>
    </recommendedName>
    <alternativeName>
        <fullName evidence="15 17">Bacitracin resistance protein</fullName>
    </alternativeName>
    <alternativeName>
        <fullName evidence="14 17">Undecaprenyl pyrophosphate phosphatase</fullName>
    </alternativeName>
</protein>
<feature type="transmembrane region" description="Helical" evidence="17">
    <location>
        <begin position="254"/>
        <end position="272"/>
    </location>
</feature>
<name>A0A1M6LKV8_9CLOT</name>
<evidence type="ECO:0000256" key="7">
    <source>
        <dbReference type="ARBA" id="ARBA00022801"/>
    </source>
</evidence>
<gene>
    <name evidence="17" type="primary">uppP</name>
    <name evidence="18" type="ORF">SAMN05444401_3683</name>
</gene>
<dbReference type="Pfam" id="PF02673">
    <property type="entry name" value="BacA"/>
    <property type="match status" value="1"/>
</dbReference>
<evidence type="ECO:0000256" key="5">
    <source>
        <dbReference type="ARBA" id="ARBA00022475"/>
    </source>
</evidence>
<evidence type="ECO:0000256" key="6">
    <source>
        <dbReference type="ARBA" id="ARBA00022692"/>
    </source>
</evidence>
<keyword evidence="9 17" id="KW-0573">Peptidoglycan synthesis</keyword>
<keyword evidence="12 17" id="KW-0046">Antibiotic resistance</keyword>
<accession>A0A1M6LKV8</accession>
<dbReference type="OrthoDB" id="9808289at2"/>
<evidence type="ECO:0000256" key="16">
    <source>
        <dbReference type="ARBA" id="ARBA00047594"/>
    </source>
</evidence>
<feature type="transmembrane region" description="Helical" evidence="17">
    <location>
        <begin position="6"/>
        <end position="27"/>
    </location>
</feature>
<evidence type="ECO:0000256" key="4">
    <source>
        <dbReference type="ARBA" id="ARBA00021581"/>
    </source>
</evidence>
<dbReference type="GO" id="GO:0008360">
    <property type="term" value="P:regulation of cell shape"/>
    <property type="evidence" value="ECO:0007669"/>
    <property type="project" value="UniProtKB-KW"/>
</dbReference>
<keyword evidence="8 17" id="KW-0133">Cell shape</keyword>
<dbReference type="RefSeq" id="WP_073010166.1">
    <property type="nucleotide sequence ID" value="NZ_FQZO01000007.1"/>
</dbReference>
<keyword evidence="13 17" id="KW-0961">Cell wall biogenesis/degradation</keyword>
<dbReference type="HAMAP" id="MF_01006">
    <property type="entry name" value="Undec_diphosphatase"/>
    <property type="match status" value="1"/>
</dbReference>
<dbReference type="NCBIfam" id="TIGR00753">
    <property type="entry name" value="undec_PP_bacA"/>
    <property type="match status" value="1"/>
</dbReference>
<evidence type="ECO:0000256" key="2">
    <source>
        <dbReference type="ARBA" id="ARBA00010621"/>
    </source>
</evidence>
<feature type="transmembrane region" description="Helical" evidence="17">
    <location>
        <begin position="111"/>
        <end position="131"/>
    </location>
</feature>
<dbReference type="InterPro" id="IPR003824">
    <property type="entry name" value="UppP"/>
</dbReference>
<feature type="transmembrane region" description="Helical" evidence="17">
    <location>
        <begin position="220"/>
        <end position="242"/>
    </location>
</feature>
<dbReference type="AlphaFoldDB" id="A0A1M6LKV8"/>
<evidence type="ECO:0000256" key="9">
    <source>
        <dbReference type="ARBA" id="ARBA00022984"/>
    </source>
</evidence>
<evidence type="ECO:0000256" key="10">
    <source>
        <dbReference type="ARBA" id="ARBA00022989"/>
    </source>
</evidence>
<evidence type="ECO:0000313" key="19">
    <source>
        <dbReference type="Proteomes" id="UP000184080"/>
    </source>
</evidence>
<evidence type="ECO:0000256" key="15">
    <source>
        <dbReference type="ARBA" id="ARBA00032932"/>
    </source>
</evidence>
<keyword evidence="10 17" id="KW-1133">Transmembrane helix</keyword>
<keyword evidence="7 17" id="KW-0378">Hydrolase</keyword>
<keyword evidence="19" id="KW-1185">Reference proteome</keyword>
<comment type="function">
    <text evidence="17">Catalyzes the dephosphorylation of undecaprenyl diphosphate (UPP). Confers resistance to bacitracin.</text>
</comment>
<keyword evidence="5 17" id="KW-1003">Cell membrane</keyword>
<organism evidence="18 19">
    <name type="scientific">Clostridium amylolyticum</name>
    <dbReference type="NCBI Taxonomy" id="1121298"/>
    <lineage>
        <taxon>Bacteria</taxon>
        <taxon>Bacillati</taxon>
        <taxon>Bacillota</taxon>
        <taxon>Clostridia</taxon>
        <taxon>Eubacteriales</taxon>
        <taxon>Clostridiaceae</taxon>
        <taxon>Clostridium</taxon>
    </lineage>
</organism>
<feature type="transmembrane region" description="Helical" evidence="17">
    <location>
        <begin position="151"/>
        <end position="168"/>
    </location>
</feature>
<evidence type="ECO:0000256" key="1">
    <source>
        <dbReference type="ARBA" id="ARBA00004651"/>
    </source>
</evidence>
<evidence type="ECO:0000256" key="14">
    <source>
        <dbReference type="ARBA" id="ARBA00032707"/>
    </source>
</evidence>
<comment type="subcellular location">
    <subcellularLocation>
        <location evidence="1 17">Cell membrane</location>
        <topology evidence="1 17">Multi-pass membrane protein</topology>
    </subcellularLocation>
</comment>
<dbReference type="GO" id="GO:0005886">
    <property type="term" value="C:plasma membrane"/>
    <property type="evidence" value="ECO:0007669"/>
    <property type="project" value="UniProtKB-SubCell"/>
</dbReference>
<evidence type="ECO:0000256" key="12">
    <source>
        <dbReference type="ARBA" id="ARBA00023251"/>
    </source>
</evidence>
<dbReference type="PANTHER" id="PTHR30622">
    <property type="entry name" value="UNDECAPRENYL-DIPHOSPHATASE"/>
    <property type="match status" value="1"/>
</dbReference>
<evidence type="ECO:0000256" key="17">
    <source>
        <dbReference type="HAMAP-Rule" id="MF_01006"/>
    </source>
</evidence>
<comment type="catalytic activity">
    <reaction evidence="16 17">
        <text>di-trans,octa-cis-undecaprenyl diphosphate + H2O = di-trans,octa-cis-undecaprenyl phosphate + phosphate + H(+)</text>
        <dbReference type="Rhea" id="RHEA:28094"/>
        <dbReference type="ChEBI" id="CHEBI:15377"/>
        <dbReference type="ChEBI" id="CHEBI:15378"/>
        <dbReference type="ChEBI" id="CHEBI:43474"/>
        <dbReference type="ChEBI" id="CHEBI:58405"/>
        <dbReference type="ChEBI" id="CHEBI:60392"/>
        <dbReference type="EC" id="3.6.1.27"/>
    </reaction>
</comment>
<evidence type="ECO:0000256" key="13">
    <source>
        <dbReference type="ARBA" id="ARBA00023316"/>
    </source>
</evidence>
<evidence type="ECO:0000256" key="11">
    <source>
        <dbReference type="ARBA" id="ARBA00023136"/>
    </source>
</evidence>
<feature type="transmembrane region" description="Helical" evidence="17">
    <location>
        <begin position="85"/>
        <end position="104"/>
    </location>
</feature>
<keyword evidence="11 17" id="KW-0472">Membrane</keyword>
<dbReference type="EMBL" id="FQZO01000007">
    <property type="protein sequence ID" value="SHJ71827.1"/>
    <property type="molecule type" value="Genomic_DNA"/>
</dbReference>
<proteinExistence type="inferred from homology"/>
<comment type="miscellaneous">
    <text evidence="17">Bacitracin is thought to be involved in the inhibition of peptidoglycan synthesis by sequestering undecaprenyl diphosphate, thereby reducing the pool of lipid carrier available.</text>
</comment>